<name>A0A6B0V093_IXORI</name>
<sequence length="190" mass="19744">MSVPVSGALDAVVVVGAVATAGVGAGVGPTAVAIVLGAAVLAATADAAVGTAQPMLPEVDAPSSDFQRASDARWTTGADSLSDRLCLKRRTGCGCCCRRLGRTVPQSYLCPLSFCVGGTELRCPFDACSVEVFGDKRRLSTTTAVWSTENPLRSVWYFLSSPDEEKEELRTGPVGTRGRHSASTCSLQCL</sequence>
<organism evidence="1">
    <name type="scientific">Ixodes ricinus</name>
    <name type="common">Common tick</name>
    <name type="synonym">Acarus ricinus</name>
    <dbReference type="NCBI Taxonomy" id="34613"/>
    <lineage>
        <taxon>Eukaryota</taxon>
        <taxon>Metazoa</taxon>
        <taxon>Ecdysozoa</taxon>
        <taxon>Arthropoda</taxon>
        <taxon>Chelicerata</taxon>
        <taxon>Arachnida</taxon>
        <taxon>Acari</taxon>
        <taxon>Parasitiformes</taxon>
        <taxon>Ixodida</taxon>
        <taxon>Ixodoidea</taxon>
        <taxon>Ixodidae</taxon>
        <taxon>Ixodinae</taxon>
        <taxon>Ixodes</taxon>
    </lineage>
</organism>
<evidence type="ECO:0000313" key="1">
    <source>
        <dbReference type="EMBL" id="MXU95623.1"/>
    </source>
</evidence>
<reference evidence="1" key="1">
    <citation type="submission" date="2019-12" db="EMBL/GenBank/DDBJ databases">
        <title>An insight into the sialome of adult female Ixodes ricinus ticks feeding for 6 days.</title>
        <authorList>
            <person name="Perner J."/>
            <person name="Ribeiro J.M.C."/>
        </authorList>
    </citation>
    <scope>NUCLEOTIDE SEQUENCE</scope>
    <source>
        <strain evidence="1">Semi-engorged</strain>
        <tissue evidence="1">Salivary glands</tissue>
    </source>
</reference>
<accession>A0A6B0V093</accession>
<dbReference type="AlphaFoldDB" id="A0A6B0V093"/>
<protein>
    <submittedName>
        <fullName evidence="1">Uncharacterized protein</fullName>
    </submittedName>
</protein>
<proteinExistence type="predicted"/>
<dbReference type="EMBL" id="GIFC01013540">
    <property type="protein sequence ID" value="MXU95623.1"/>
    <property type="molecule type" value="Transcribed_RNA"/>
</dbReference>